<protein>
    <submittedName>
        <fullName evidence="3">CMP/dCMP-type deaminase domain-containing protein</fullName>
    </submittedName>
</protein>
<evidence type="ECO:0000313" key="2">
    <source>
        <dbReference type="Proteomes" id="UP000267027"/>
    </source>
</evidence>
<dbReference type="OMA" id="SINHHYE"/>
<keyword evidence="2" id="KW-1185">Reference proteome</keyword>
<accession>A0A0R3PA36</accession>
<proteinExistence type="predicted"/>
<evidence type="ECO:0000313" key="3">
    <source>
        <dbReference type="WBParaSite" id="ACOC_0000035601-mRNA-1"/>
    </source>
</evidence>
<dbReference type="STRING" id="334426.A0A0R3PA36"/>
<dbReference type="OrthoDB" id="3180714at2759"/>
<dbReference type="Proteomes" id="UP000267027">
    <property type="component" value="Unassembled WGS sequence"/>
</dbReference>
<evidence type="ECO:0000313" key="1">
    <source>
        <dbReference type="EMBL" id="VDM51942.1"/>
    </source>
</evidence>
<reference evidence="3" key="1">
    <citation type="submission" date="2017-02" db="UniProtKB">
        <authorList>
            <consortium name="WormBaseParasite"/>
        </authorList>
    </citation>
    <scope>IDENTIFICATION</scope>
</reference>
<dbReference type="InterPro" id="IPR016193">
    <property type="entry name" value="Cytidine_deaminase-like"/>
</dbReference>
<dbReference type="AlphaFoldDB" id="A0A0R3PA36"/>
<dbReference type="Gene3D" id="3.40.140.10">
    <property type="entry name" value="Cytidine Deaminase, domain 2"/>
    <property type="match status" value="1"/>
</dbReference>
<reference evidence="1 2" key="2">
    <citation type="submission" date="2018-11" db="EMBL/GenBank/DDBJ databases">
        <authorList>
            <consortium name="Pathogen Informatics"/>
        </authorList>
    </citation>
    <scope>NUCLEOTIDE SEQUENCE [LARGE SCALE GENOMIC DNA]</scope>
    <source>
        <strain evidence="1 2">Costa Rica</strain>
    </source>
</reference>
<dbReference type="SUPFAM" id="SSF53927">
    <property type="entry name" value="Cytidine deaminase-like"/>
    <property type="match status" value="1"/>
</dbReference>
<organism evidence="3">
    <name type="scientific">Angiostrongylus costaricensis</name>
    <name type="common">Nematode worm</name>
    <dbReference type="NCBI Taxonomy" id="334426"/>
    <lineage>
        <taxon>Eukaryota</taxon>
        <taxon>Metazoa</taxon>
        <taxon>Ecdysozoa</taxon>
        <taxon>Nematoda</taxon>
        <taxon>Chromadorea</taxon>
        <taxon>Rhabditida</taxon>
        <taxon>Rhabditina</taxon>
        <taxon>Rhabditomorpha</taxon>
        <taxon>Strongyloidea</taxon>
        <taxon>Metastrongylidae</taxon>
        <taxon>Angiostrongylus</taxon>
    </lineage>
</organism>
<dbReference type="WBParaSite" id="ACOC_0000035601-mRNA-1">
    <property type="protein sequence ID" value="ACOC_0000035601-mRNA-1"/>
    <property type="gene ID" value="ACOC_0000035601"/>
</dbReference>
<name>A0A0R3PA36_ANGCS</name>
<gene>
    <name evidence="1" type="ORF">ACOC_LOCUS357</name>
</gene>
<sequence length="275" mass="31235">MSPIPSEGTTIYSLTDAERIPCHFRILPILSAEICGETVPLADFYVTTLRERKKIGPFLKKIPLIPADFDHLKRVDRMGRILIQPATAPLSEALLEIMGQFGITENDLLVVKVPARKPATRRQFDWAKNYWSTSFHPAKYIGLQDGEELTSGSYTDRLLGHPVMNMVQNLARCQRREDDYLATGCDVYLRDEPCAMCAMALVHCRAAHVFFCRTTTNGVLAPGKWQLQFEPEINHHYLVFHVKSENEDEGNLTPKYFTDMNRSKFATNLELGVLC</sequence>
<dbReference type="GO" id="GO:0003824">
    <property type="term" value="F:catalytic activity"/>
    <property type="evidence" value="ECO:0007669"/>
    <property type="project" value="InterPro"/>
</dbReference>
<dbReference type="EMBL" id="UYYA01000032">
    <property type="protein sequence ID" value="VDM51942.1"/>
    <property type="molecule type" value="Genomic_DNA"/>
</dbReference>